<evidence type="ECO:0000256" key="6">
    <source>
        <dbReference type="ARBA" id="ARBA00022692"/>
    </source>
</evidence>
<reference evidence="15 16" key="1">
    <citation type="submission" date="2019-02" db="EMBL/GenBank/DDBJ databases">
        <title>Polymorphobacter sp. isolated from the lake at the Tibet of China.</title>
        <authorList>
            <person name="Li A."/>
        </authorList>
    </citation>
    <scope>NUCLEOTIDE SEQUENCE [LARGE SCALE GENOMIC DNA]</scope>
    <source>
        <strain evidence="15 16">DJ1R-1</strain>
    </source>
</reference>
<keyword evidence="4" id="KW-1003">Cell membrane</keyword>
<feature type="transmembrane region" description="Helical" evidence="13">
    <location>
        <begin position="93"/>
        <end position="113"/>
    </location>
</feature>
<evidence type="ECO:0000256" key="8">
    <source>
        <dbReference type="ARBA" id="ARBA00022982"/>
    </source>
</evidence>
<comment type="subcellular location">
    <subcellularLocation>
        <location evidence="2">Cell membrane</location>
        <topology evidence="2">Multi-pass membrane protein</topology>
    </subcellularLocation>
</comment>
<sequence>MNHSRYSSVAITLHWLIALIIIGNIIGGLALDTFLDSADPAMKMTGFKIIQLHKAFGLTVIGLSVLRLLWRLANPAPALPAHMTPLEVLLAKATHLGFYALMLLLPLSGWAMVSTSAKRFPISYFGLFDVPYLPLGQSKALGGLMHESHELLGYGAIVLIALHVAAALKHHYFDRDDVLARMLPLVRKRG</sequence>
<evidence type="ECO:0000256" key="12">
    <source>
        <dbReference type="ARBA" id="ARBA00037975"/>
    </source>
</evidence>
<evidence type="ECO:0000256" key="9">
    <source>
        <dbReference type="ARBA" id="ARBA00022989"/>
    </source>
</evidence>
<keyword evidence="5" id="KW-0349">Heme</keyword>
<keyword evidence="10" id="KW-0408">Iron</keyword>
<dbReference type="InterPro" id="IPR016174">
    <property type="entry name" value="Di-haem_cyt_TM"/>
</dbReference>
<evidence type="ECO:0000256" key="11">
    <source>
        <dbReference type="ARBA" id="ARBA00023136"/>
    </source>
</evidence>
<evidence type="ECO:0000256" key="7">
    <source>
        <dbReference type="ARBA" id="ARBA00022723"/>
    </source>
</evidence>
<feature type="transmembrane region" description="Helical" evidence="13">
    <location>
        <begin position="12"/>
        <end position="35"/>
    </location>
</feature>
<keyword evidence="16" id="KW-1185">Reference proteome</keyword>
<dbReference type="GO" id="GO:0005886">
    <property type="term" value="C:plasma membrane"/>
    <property type="evidence" value="ECO:0007669"/>
    <property type="project" value="UniProtKB-SubCell"/>
</dbReference>
<evidence type="ECO:0000256" key="10">
    <source>
        <dbReference type="ARBA" id="ARBA00023004"/>
    </source>
</evidence>
<evidence type="ECO:0000256" key="3">
    <source>
        <dbReference type="ARBA" id="ARBA00022448"/>
    </source>
</evidence>
<comment type="caution">
    <text evidence="15">The sequence shown here is derived from an EMBL/GenBank/DDBJ whole genome shotgun (WGS) entry which is preliminary data.</text>
</comment>
<keyword evidence="11 13" id="KW-0472">Membrane</keyword>
<dbReference type="InterPro" id="IPR011577">
    <property type="entry name" value="Cyt_b561_bac/Ni-Hgenase"/>
</dbReference>
<feature type="transmembrane region" description="Helical" evidence="13">
    <location>
        <begin position="151"/>
        <end position="173"/>
    </location>
</feature>
<dbReference type="OrthoDB" id="1247465at2"/>
<dbReference type="Proteomes" id="UP000297737">
    <property type="component" value="Unassembled WGS sequence"/>
</dbReference>
<dbReference type="PANTHER" id="PTHR30529">
    <property type="entry name" value="CYTOCHROME B561"/>
    <property type="match status" value="1"/>
</dbReference>
<evidence type="ECO:0000256" key="2">
    <source>
        <dbReference type="ARBA" id="ARBA00004651"/>
    </source>
</evidence>
<evidence type="ECO:0000256" key="13">
    <source>
        <dbReference type="SAM" id="Phobius"/>
    </source>
</evidence>
<name>A0A4Y9ESH8_9SPHN</name>
<proteinExistence type="inferred from homology"/>
<keyword evidence="9 13" id="KW-1133">Transmembrane helix</keyword>
<dbReference type="EMBL" id="SIHO01000001">
    <property type="protein sequence ID" value="TFU06585.1"/>
    <property type="molecule type" value="Genomic_DNA"/>
</dbReference>
<dbReference type="GO" id="GO:0020037">
    <property type="term" value="F:heme binding"/>
    <property type="evidence" value="ECO:0007669"/>
    <property type="project" value="TreeGrafter"/>
</dbReference>
<comment type="cofactor">
    <cofactor evidence="1">
        <name>heme b</name>
        <dbReference type="ChEBI" id="CHEBI:60344"/>
    </cofactor>
</comment>
<dbReference type="AlphaFoldDB" id="A0A4Y9ESH8"/>
<dbReference type="GO" id="GO:0009055">
    <property type="term" value="F:electron transfer activity"/>
    <property type="evidence" value="ECO:0007669"/>
    <property type="project" value="InterPro"/>
</dbReference>
<keyword evidence="6 13" id="KW-0812">Transmembrane</keyword>
<dbReference type="PANTHER" id="PTHR30529:SF1">
    <property type="entry name" value="CYTOCHROME B561 HOMOLOG 2"/>
    <property type="match status" value="1"/>
</dbReference>
<dbReference type="GO" id="GO:0022904">
    <property type="term" value="P:respiratory electron transport chain"/>
    <property type="evidence" value="ECO:0007669"/>
    <property type="project" value="InterPro"/>
</dbReference>
<organism evidence="15 16">
    <name type="scientific">Glacieibacterium arshaanense</name>
    <dbReference type="NCBI Taxonomy" id="2511025"/>
    <lineage>
        <taxon>Bacteria</taxon>
        <taxon>Pseudomonadati</taxon>
        <taxon>Pseudomonadota</taxon>
        <taxon>Alphaproteobacteria</taxon>
        <taxon>Sphingomonadales</taxon>
        <taxon>Sphingosinicellaceae</taxon>
        <taxon>Glacieibacterium</taxon>
    </lineage>
</organism>
<evidence type="ECO:0000256" key="1">
    <source>
        <dbReference type="ARBA" id="ARBA00001970"/>
    </source>
</evidence>
<protein>
    <submittedName>
        <fullName evidence="15">Cytochrome b</fullName>
    </submittedName>
</protein>
<keyword evidence="7" id="KW-0479">Metal-binding</keyword>
<comment type="similarity">
    <text evidence="12">Belongs to the cytochrome b561 family.</text>
</comment>
<evidence type="ECO:0000256" key="4">
    <source>
        <dbReference type="ARBA" id="ARBA00022475"/>
    </source>
</evidence>
<keyword evidence="3" id="KW-0813">Transport</keyword>
<feature type="domain" description="Cytochrome b561 bacterial/Ni-hydrogenase" evidence="14">
    <location>
        <begin position="5"/>
        <end position="184"/>
    </location>
</feature>
<dbReference type="InterPro" id="IPR052168">
    <property type="entry name" value="Cytochrome_b561_oxidase"/>
</dbReference>
<dbReference type="Gene3D" id="1.20.950.20">
    <property type="entry name" value="Transmembrane di-heme cytochromes, Chain C"/>
    <property type="match status" value="1"/>
</dbReference>
<feature type="transmembrane region" description="Helical" evidence="13">
    <location>
        <begin position="55"/>
        <end position="73"/>
    </location>
</feature>
<dbReference type="Pfam" id="PF01292">
    <property type="entry name" value="Ni_hydr_CYTB"/>
    <property type="match status" value="1"/>
</dbReference>
<evidence type="ECO:0000313" key="16">
    <source>
        <dbReference type="Proteomes" id="UP000297737"/>
    </source>
</evidence>
<evidence type="ECO:0000259" key="14">
    <source>
        <dbReference type="Pfam" id="PF01292"/>
    </source>
</evidence>
<accession>A0A4Y9ESH8</accession>
<dbReference type="GO" id="GO:0046872">
    <property type="term" value="F:metal ion binding"/>
    <property type="evidence" value="ECO:0007669"/>
    <property type="project" value="UniProtKB-KW"/>
</dbReference>
<evidence type="ECO:0000313" key="15">
    <source>
        <dbReference type="EMBL" id="TFU06585.1"/>
    </source>
</evidence>
<gene>
    <name evidence="15" type="ORF">EUV02_00520</name>
</gene>
<keyword evidence="8" id="KW-0249">Electron transport</keyword>
<evidence type="ECO:0000256" key="5">
    <source>
        <dbReference type="ARBA" id="ARBA00022617"/>
    </source>
</evidence>
<dbReference type="SUPFAM" id="SSF81342">
    <property type="entry name" value="Transmembrane di-heme cytochromes"/>
    <property type="match status" value="1"/>
</dbReference>